<evidence type="ECO:0008006" key="4">
    <source>
        <dbReference type="Google" id="ProtNLM"/>
    </source>
</evidence>
<gene>
    <name evidence="2" type="ORF">HOLleu_33408</name>
</gene>
<dbReference type="InterPro" id="IPR027417">
    <property type="entry name" value="P-loop_NTPase"/>
</dbReference>
<dbReference type="Proteomes" id="UP001152320">
    <property type="component" value="Chromosome 17"/>
</dbReference>
<dbReference type="Pfam" id="PF03567">
    <property type="entry name" value="Sulfotransfer_2"/>
    <property type="match status" value="1"/>
</dbReference>
<evidence type="ECO:0000313" key="2">
    <source>
        <dbReference type="EMBL" id="KAJ8025763.1"/>
    </source>
</evidence>
<accession>A0A9Q0YNM4</accession>
<proteinExistence type="predicted"/>
<organism evidence="2 3">
    <name type="scientific">Holothuria leucospilota</name>
    <name type="common">Black long sea cucumber</name>
    <name type="synonym">Mertensiothuria leucospilota</name>
    <dbReference type="NCBI Taxonomy" id="206669"/>
    <lineage>
        <taxon>Eukaryota</taxon>
        <taxon>Metazoa</taxon>
        <taxon>Echinodermata</taxon>
        <taxon>Eleutherozoa</taxon>
        <taxon>Echinozoa</taxon>
        <taxon>Holothuroidea</taxon>
        <taxon>Aspidochirotacea</taxon>
        <taxon>Aspidochirotida</taxon>
        <taxon>Holothuriidae</taxon>
        <taxon>Holothuria</taxon>
    </lineage>
</organism>
<dbReference type="AlphaFoldDB" id="A0A9Q0YNM4"/>
<dbReference type="InterPro" id="IPR005331">
    <property type="entry name" value="Sulfotransferase"/>
</dbReference>
<protein>
    <recommendedName>
        <fullName evidence="4">Sulfotransferase</fullName>
    </recommendedName>
</protein>
<dbReference type="SUPFAM" id="SSF52540">
    <property type="entry name" value="P-loop containing nucleoside triphosphate hydrolases"/>
    <property type="match status" value="1"/>
</dbReference>
<keyword evidence="1" id="KW-0812">Transmembrane</keyword>
<dbReference type="GO" id="GO:0008146">
    <property type="term" value="F:sulfotransferase activity"/>
    <property type="evidence" value="ECO:0007669"/>
    <property type="project" value="InterPro"/>
</dbReference>
<sequence>MMISKVNVNPTSRRIKMASEKNLNDYWGRKGNLILVLNVALTGLLLLEVTMMFFEWDLQRYSPFTGNILPQTVVQDSRIPREFFTSLIATSGNVCKHNEGQTIKCNSALPNFFLSSLKNTSEPRDKVYEKSVITFVHAPKCGGTTMKDCLTKLAALQGKPPPHLLHKSGRFIAQMAIKNENDLVYRSIDYFMGSDSWGFCSYVNHRDCSYFTIMRDPYDRLVSLYFECKKQNNPPGEGRKNCVQSDIVDWVLRSRPLLSWLQLHRTVECGDDTVESCSFRVLRKQLEHMTYNDTYIKSITNNLEKVFAVIGITEDFPTTYRLLQATYGIPFYDECNGTWLNSAVYTDHDVDGFDNFESLKEHLKSKLKNNSKIHRMVYADVKLYEKAKEIFQKQKETLNKNNVS</sequence>
<evidence type="ECO:0000256" key="1">
    <source>
        <dbReference type="SAM" id="Phobius"/>
    </source>
</evidence>
<dbReference type="InterPro" id="IPR053259">
    <property type="entry name" value="Golvesin-related_Golgi"/>
</dbReference>
<keyword evidence="1" id="KW-1133">Transmembrane helix</keyword>
<dbReference type="EMBL" id="JAIZAY010000017">
    <property type="protein sequence ID" value="KAJ8025763.1"/>
    <property type="molecule type" value="Genomic_DNA"/>
</dbReference>
<dbReference type="GO" id="GO:0016020">
    <property type="term" value="C:membrane"/>
    <property type="evidence" value="ECO:0007669"/>
    <property type="project" value="InterPro"/>
</dbReference>
<reference evidence="2" key="1">
    <citation type="submission" date="2021-10" db="EMBL/GenBank/DDBJ databases">
        <title>Tropical sea cucumber genome reveals ecological adaptation and Cuvierian tubules defense mechanism.</title>
        <authorList>
            <person name="Chen T."/>
        </authorList>
    </citation>
    <scope>NUCLEOTIDE SEQUENCE</scope>
    <source>
        <strain evidence="2">Nanhai2018</strain>
        <tissue evidence="2">Muscle</tissue>
    </source>
</reference>
<name>A0A9Q0YNM4_HOLLE</name>
<evidence type="ECO:0000313" key="3">
    <source>
        <dbReference type="Proteomes" id="UP001152320"/>
    </source>
</evidence>
<feature type="transmembrane region" description="Helical" evidence="1">
    <location>
        <begin position="33"/>
        <end position="54"/>
    </location>
</feature>
<comment type="caution">
    <text evidence="2">The sequence shown here is derived from an EMBL/GenBank/DDBJ whole genome shotgun (WGS) entry which is preliminary data.</text>
</comment>
<dbReference type="OrthoDB" id="10010208at2759"/>
<dbReference type="PANTHER" id="PTHR32301:SF6">
    <property type="entry name" value="GOLVESIN-RELATED"/>
    <property type="match status" value="1"/>
</dbReference>
<keyword evidence="3" id="KW-1185">Reference proteome</keyword>
<dbReference type="Gene3D" id="3.40.50.300">
    <property type="entry name" value="P-loop containing nucleotide triphosphate hydrolases"/>
    <property type="match status" value="1"/>
</dbReference>
<dbReference type="PANTHER" id="PTHR32301">
    <property type="entry name" value="COUNTIN RECEPTOR CNR3-RELATED"/>
    <property type="match status" value="1"/>
</dbReference>
<keyword evidence="1" id="KW-0472">Membrane</keyword>